<organism evidence="1 2">
    <name type="scientific">Anaerococcus murdochii</name>
    <dbReference type="NCBI Taxonomy" id="411577"/>
    <lineage>
        <taxon>Bacteria</taxon>
        <taxon>Bacillati</taxon>
        <taxon>Bacillota</taxon>
        <taxon>Tissierellia</taxon>
        <taxon>Tissierellales</taxon>
        <taxon>Peptoniphilaceae</taxon>
        <taxon>Anaerococcus</taxon>
    </lineage>
</organism>
<keyword evidence="2" id="KW-1185">Reference proteome</keyword>
<name>A0ABS7SYP3_9FIRM</name>
<comment type="caution">
    <text evidence="1">The sequence shown here is derived from an EMBL/GenBank/DDBJ whole genome shotgun (WGS) entry which is preliminary data.</text>
</comment>
<dbReference type="Proteomes" id="UP000734271">
    <property type="component" value="Unassembled WGS sequence"/>
</dbReference>
<protein>
    <submittedName>
        <fullName evidence="1">Zinc ribbon domain-containing protein</fullName>
    </submittedName>
</protein>
<dbReference type="RefSeq" id="WP_223418950.1">
    <property type="nucleotide sequence ID" value="NZ_JAIPME010000002.1"/>
</dbReference>
<proteinExistence type="predicted"/>
<accession>A0ABS7SYP3</accession>
<evidence type="ECO:0000313" key="1">
    <source>
        <dbReference type="EMBL" id="MBZ2386659.1"/>
    </source>
</evidence>
<dbReference type="EMBL" id="JAIPME010000002">
    <property type="protein sequence ID" value="MBZ2386659.1"/>
    <property type="molecule type" value="Genomic_DNA"/>
</dbReference>
<sequence>MDLMTNRCPYCGQKLKAGDVLDVMDGDVEDVSVQCPNCGKYMRASINIISFLSVFKEENYLKELSERQRIYKESLESGSSLKDENFYRNMVECLNVEIEISTAKVKHNKNLKEQNK</sequence>
<evidence type="ECO:0000313" key="2">
    <source>
        <dbReference type="Proteomes" id="UP000734271"/>
    </source>
</evidence>
<gene>
    <name evidence="1" type="ORF">K8P03_05020</name>
</gene>
<reference evidence="1 2" key="1">
    <citation type="submission" date="2021-08" db="EMBL/GenBank/DDBJ databases">
        <title>FDA dAtabase for Regulatory Grade micrObial Sequences (FDA-ARGOS): Supporting development and validation of Infectious Disease Dx tests.</title>
        <authorList>
            <person name="Sproer C."/>
            <person name="Gronow S."/>
            <person name="Severitt S."/>
            <person name="Schroder I."/>
            <person name="Tallon L."/>
            <person name="Sadzewicz L."/>
            <person name="Zhao X."/>
            <person name="Boylan J."/>
            <person name="Ott S."/>
            <person name="Bowen H."/>
            <person name="Vavikolanu K."/>
            <person name="Hazen T."/>
            <person name="Aluvathingal J."/>
            <person name="Nadendla S."/>
            <person name="Lowell S."/>
            <person name="Myers T."/>
            <person name="Yan Y."/>
            <person name="Sichtig H."/>
        </authorList>
    </citation>
    <scope>NUCLEOTIDE SEQUENCE [LARGE SCALE GENOMIC DNA]</scope>
    <source>
        <strain evidence="1 2">FDAARGOS_1460</strain>
    </source>
</reference>